<dbReference type="Gene3D" id="3.20.20.210">
    <property type="match status" value="1"/>
</dbReference>
<evidence type="ECO:0000313" key="3">
    <source>
        <dbReference type="Proteomes" id="UP000030643"/>
    </source>
</evidence>
<sequence length="373" mass="42364">MTTETTTTLTHTHFDQVGSLLRTAPLKAARQAYFAGEITKAQLIEVQHEEIAKLVTQEAAVGLKAVTDGEFARSWWHLDFIWGLNGIEAYEQEASYKFHGAKTRTTNVRLVDKVAFNPEHPFFADFSYLQSVLPEGVEAKVTIPSPSLIPNRDGRSDGWEQFYPTWEAFLDDLAKAYHETLLHFYDLGARYIQLDDTTWAFLIARLNEHDADYAKYVKQCEDIVYLVNQVLADLPADLRVSTHICRGNFKSTYLFEGGYAPIAKYLGQLNYDTFFLEFDDARSGDFEPLTEIYNDRKNILLVLGLVTSKQAQLEARENIIQRIELASQYVPLEQLALSTQCGFASTEEGNTLTDAEQWAKLKFVKSVAQEVWG</sequence>
<dbReference type="OrthoDB" id="6430685at2"/>
<proteinExistence type="predicted"/>
<dbReference type="GO" id="GO:0003871">
    <property type="term" value="F:5-methyltetrahydropteroyltriglutamate-homocysteine S-methyltransferase activity"/>
    <property type="evidence" value="ECO:0007669"/>
    <property type="project" value="InterPro"/>
</dbReference>
<dbReference type="GO" id="GO:0008270">
    <property type="term" value="F:zinc ion binding"/>
    <property type="evidence" value="ECO:0007669"/>
    <property type="project" value="InterPro"/>
</dbReference>
<dbReference type="AlphaFoldDB" id="A0A069D1I2"/>
<dbReference type="Pfam" id="PF01717">
    <property type="entry name" value="Meth_synt_2"/>
    <property type="match status" value="1"/>
</dbReference>
<dbReference type="PANTHER" id="PTHR43844:SF1">
    <property type="entry name" value="METHIONINE SYNTHASE"/>
    <property type="match status" value="1"/>
</dbReference>
<dbReference type="InterPro" id="IPR002629">
    <property type="entry name" value="Met_Synth_C/arc"/>
</dbReference>
<dbReference type="EMBL" id="DF820491">
    <property type="protein sequence ID" value="GAK31211.1"/>
    <property type="molecule type" value="Genomic_DNA"/>
</dbReference>
<dbReference type="InterPro" id="IPR038071">
    <property type="entry name" value="UROD/MetE-like_sf"/>
</dbReference>
<feature type="domain" description="Cobalamin-independent methionine synthase MetE C-terminal/archaeal" evidence="1">
    <location>
        <begin position="17"/>
        <end position="352"/>
    </location>
</feature>
<dbReference type="RefSeq" id="WP_027699220.1">
    <property type="nucleotide sequence ID" value="NZ_DF820491.1"/>
</dbReference>
<keyword evidence="3" id="KW-1185">Reference proteome</keyword>
<organism evidence="2 3">
    <name type="scientific">Weissella oryzae (strain DSM 25784 / JCM 18191 / LMG 30913 / SG25)</name>
    <dbReference type="NCBI Taxonomy" id="1329250"/>
    <lineage>
        <taxon>Bacteria</taxon>
        <taxon>Bacillati</taxon>
        <taxon>Bacillota</taxon>
        <taxon>Bacilli</taxon>
        <taxon>Lactobacillales</taxon>
        <taxon>Lactobacillaceae</taxon>
        <taxon>Weissella</taxon>
    </lineage>
</organism>
<accession>A0A069D1I2</accession>
<reference evidence="3" key="1">
    <citation type="journal article" date="2014" name="Genome Announc.">
        <title>Draft genome sequence of Weissella oryzae SG25T, isolated from fermented rice grains.</title>
        <authorList>
            <person name="Tanizawa Y."/>
            <person name="Fujisawa T."/>
            <person name="Mochizuki T."/>
            <person name="Kaminuma E."/>
            <person name="Suzuki Y."/>
            <person name="Nakamura Y."/>
            <person name="Tohno M."/>
        </authorList>
    </citation>
    <scope>NUCLEOTIDE SEQUENCE [LARGE SCALE GENOMIC DNA]</scope>
    <source>
        <strain evidence="3">DSM 25784 / JCM 18191 / LMG 30913 / SG25</strain>
    </source>
</reference>
<dbReference type="CDD" id="cd03311">
    <property type="entry name" value="CIMS_C_terminal_like"/>
    <property type="match status" value="1"/>
</dbReference>
<dbReference type="eggNOG" id="COG0620">
    <property type="taxonomic scope" value="Bacteria"/>
</dbReference>
<dbReference type="GO" id="GO:0009086">
    <property type="term" value="P:methionine biosynthetic process"/>
    <property type="evidence" value="ECO:0007669"/>
    <property type="project" value="InterPro"/>
</dbReference>
<evidence type="ECO:0000259" key="1">
    <source>
        <dbReference type="Pfam" id="PF01717"/>
    </source>
</evidence>
<dbReference type="PANTHER" id="PTHR43844">
    <property type="entry name" value="METHIONINE SYNTHASE"/>
    <property type="match status" value="1"/>
</dbReference>
<dbReference type="NCBIfam" id="NF004875">
    <property type="entry name" value="PRK06233.1"/>
    <property type="match status" value="1"/>
</dbReference>
<gene>
    <name evidence="2" type="ORF">WOSG25_080430</name>
</gene>
<protein>
    <submittedName>
        <fullName evidence="2">Methionine synthase</fullName>
    </submittedName>
</protein>
<dbReference type="NCBIfam" id="NF005085">
    <property type="entry name" value="PRK06520.1"/>
    <property type="match status" value="1"/>
</dbReference>
<dbReference type="SUPFAM" id="SSF51726">
    <property type="entry name" value="UROD/MetE-like"/>
    <property type="match status" value="1"/>
</dbReference>
<dbReference type="Proteomes" id="UP000030643">
    <property type="component" value="Unassembled WGS sequence"/>
</dbReference>
<dbReference type="STRING" id="1329250.WOSG25_080430"/>
<evidence type="ECO:0000313" key="2">
    <source>
        <dbReference type="EMBL" id="GAK31211.1"/>
    </source>
</evidence>
<name>A0A069D1I2_WEIOS</name>